<sequence length="143" mass="16747">MFWIEDFSGRYEGYLEYEYRDDKCVVKKGKLKHVKIIHQTGSKITVFSFTQKPDGTPSSVSESLGLHVDKTNGDKHFELIYSYLNHGSTEQNFSPHYGTEIIKVIGTHKKKISGRYFTERLPYLTKGIFKDMKWISKNEEHEF</sequence>
<proteinExistence type="predicted"/>
<comment type="caution">
    <text evidence="1">The sequence shown here is derived from an EMBL/GenBank/DDBJ whole genome shotgun (WGS) entry which is preliminary data.</text>
</comment>
<accession>A0ABQ1VCT2</accession>
<dbReference type="EMBL" id="BMIU01000036">
    <property type="protein sequence ID" value="GGF50862.1"/>
    <property type="molecule type" value="Genomic_DNA"/>
</dbReference>
<gene>
    <name evidence="1" type="ORF">GCM10011339_44260</name>
</gene>
<keyword evidence="2" id="KW-1185">Reference proteome</keyword>
<name>A0ABQ1VCT2_9BACT</name>
<reference evidence="2" key="1">
    <citation type="journal article" date="2019" name="Int. J. Syst. Evol. Microbiol.">
        <title>The Global Catalogue of Microorganisms (GCM) 10K type strain sequencing project: providing services to taxonomists for standard genome sequencing and annotation.</title>
        <authorList>
            <consortium name="The Broad Institute Genomics Platform"/>
            <consortium name="The Broad Institute Genome Sequencing Center for Infectious Disease"/>
            <person name="Wu L."/>
            <person name="Ma J."/>
        </authorList>
    </citation>
    <scope>NUCLEOTIDE SEQUENCE [LARGE SCALE GENOMIC DNA]</scope>
    <source>
        <strain evidence="2">CGMCC 1.15407</strain>
    </source>
</reference>
<protein>
    <submittedName>
        <fullName evidence="1">Uncharacterized protein</fullName>
    </submittedName>
</protein>
<evidence type="ECO:0000313" key="1">
    <source>
        <dbReference type="EMBL" id="GGF50862.1"/>
    </source>
</evidence>
<dbReference type="Proteomes" id="UP000647339">
    <property type="component" value="Unassembled WGS sequence"/>
</dbReference>
<organism evidence="1 2">
    <name type="scientific">Echinicola rosea</name>
    <dbReference type="NCBI Taxonomy" id="1807691"/>
    <lineage>
        <taxon>Bacteria</taxon>
        <taxon>Pseudomonadati</taxon>
        <taxon>Bacteroidota</taxon>
        <taxon>Cytophagia</taxon>
        <taxon>Cytophagales</taxon>
        <taxon>Cyclobacteriaceae</taxon>
        <taxon>Echinicola</taxon>
    </lineage>
</organism>
<evidence type="ECO:0000313" key="2">
    <source>
        <dbReference type="Proteomes" id="UP000647339"/>
    </source>
</evidence>